<evidence type="ECO:0000313" key="2">
    <source>
        <dbReference type="EMBL" id="VEL44126.1"/>
    </source>
</evidence>
<evidence type="ECO:0000313" key="3">
    <source>
        <dbReference type="Proteomes" id="UP000784294"/>
    </source>
</evidence>
<organism evidence="2 3">
    <name type="scientific">Protopolystoma xenopodis</name>
    <dbReference type="NCBI Taxonomy" id="117903"/>
    <lineage>
        <taxon>Eukaryota</taxon>
        <taxon>Metazoa</taxon>
        <taxon>Spiralia</taxon>
        <taxon>Lophotrochozoa</taxon>
        <taxon>Platyhelminthes</taxon>
        <taxon>Monogenea</taxon>
        <taxon>Polyopisthocotylea</taxon>
        <taxon>Polystomatidea</taxon>
        <taxon>Polystomatidae</taxon>
        <taxon>Protopolystoma</taxon>
    </lineage>
</organism>
<evidence type="ECO:0000256" key="1">
    <source>
        <dbReference type="SAM" id="MobiDB-lite"/>
    </source>
</evidence>
<protein>
    <submittedName>
        <fullName evidence="2">Uncharacterized protein</fullName>
    </submittedName>
</protein>
<sequence length="176" mass="18931">MVPRADFSTGAGPKRLVPVLRPPCPDEVDSLEAAQSRPTGFPKSVPSGSPAIPPPPADTHTSTPAARGTRTSSTPHRPTLNRRSLILILTKQPERRVAVVGPTRSALTPQTLQPAAIPLQPPGIRWAILANMRPLIPILDTCKTLMHRSVGRIITTNDRMATPLPSPERPALLRGR</sequence>
<proteinExistence type="predicted"/>
<name>A0A3S5CSC3_9PLAT</name>
<dbReference type="AlphaFoldDB" id="A0A3S5CSC3"/>
<reference evidence="2" key="1">
    <citation type="submission" date="2018-11" db="EMBL/GenBank/DDBJ databases">
        <authorList>
            <consortium name="Pathogen Informatics"/>
        </authorList>
    </citation>
    <scope>NUCLEOTIDE SEQUENCE</scope>
</reference>
<feature type="compositionally biased region" description="Polar residues" evidence="1">
    <location>
        <begin position="59"/>
        <end position="76"/>
    </location>
</feature>
<dbReference type="Proteomes" id="UP000784294">
    <property type="component" value="Unassembled WGS sequence"/>
</dbReference>
<feature type="region of interest" description="Disordered" evidence="1">
    <location>
        <begin position="1"/>
        <end position="81"/>
    </location>
</feature>
<dbReference type="EMBL" id="CAAALY010290094">
    <property type="protein sequence ID" value="VEL44126.1"/>
    <property type="molecule type" value="Genomic_DNA"/>
</dbReference>
<comment type="caution">
    <text evidence="2">The sequence shown here is derived from an EMBL/GenBank/DDBJ whole genome shotgun (WGS) entry which is preliminary data.</text>
</comment>
<gene>
    <name evidence="2" type="ORF">PXEA_LOCUS37566</name>
</gene>
<accession>A0A3S5CSC3</accession>
<keyword evidence="3" id="KW-1185">Reference proteome</keyword>